<dbReference type="RefSeq" id="WP_194019240.1">
    <property type="nucleotide sequence ID" value="NZ_JADEVV010000012.1"/>
</dbReference>
<comment type="caution">
    <text evidence="4">The sequence shown here is derived from an EMBL/GenBank/DDBJ whole genome shotgun (WGS) entry which is preliminary data.</text>
</comment>
<dbReference type="Proteomes" id="UP000658720">
    <property type="component" value="Unassembled WGS sequence"/>
</dbReference>
<gene>
    <name evidence="4" type="ORF">IQ217_05735</name>
</gene>
<dbReference type="EMBL" id="JADEVV010000012">
    <property type="protein sequence ID" value="MBE9253373.1"/>
    <property type="molecule type" value="Genomic_DNA"/>
</dbReference>
<accession>A0ABR9VSC1</accession>
<dbReference type="SUPFAM" id="SSF55785">
    <property type="entry name" value="PYP-like sensor domain (PAS domain)"/>
    <property type="match status" value="1"/>
</dbReference>
<dbReference type="Pfam" id="PF13426">
    <property type="entry name" value="PAS_9"/>
    <property type="match status" value="1"/>
</dbReference>
<dbReference type="CDD" id="cd00130">
    <property type="entry name" value="PAS"/>
    <property type="match status" value="1"/>
</dbReference>
<dbReference type="PROSITE" id="PS50113">
    <property type="entry name" value="PAC"/>
    <property type="match status" value="1"/>
</dbReference>
<feature type="domain" description="PAS" evidence="2">
    <location>
        <begin position="1"/>
        <end position="35"/>
    </location>
</feature>
<feature type="coiled-coil region" evidence="1">
    <location>
        <begin position="132"/>
        <end position="159"/>
    </location>
</feature>
<dbReference type="PROSITE" id="PS50112">
    <property type="entry name" value="PAS"/>
    <property type="match status" value="1"/>
</dbReference>
<proteinExistence type="predicted"/>
<dbReference type="NCBIfam" id="TIGR00229">
    <property type="entry name" value="sensory_box"/>
    <property type="match status" value="1"/>
</dbReference>
<dbReference type="InterPro" id="IPR000014">
    <property type="entry name" value="PAS"/>
</dbReference>
<evidence type="ECO:0000259" key="3">
    <source>
        <dbReference type="PROSITE" id="PS50113"/>
    </source>
</evidence>
<reference evidence="4 5" key="1">
    <citation type="submission" date="2020-10" db="EMBL/GenBank/DDBJ databases">
        <authorList>
            <person name="Castelo-Branco R."/>
            <person name="Eusebio N."/>
            <person name="Adriana R."/>
            <person name="Vieira A."/>
            <person name="Brugerolle De Fraissinette N."/>
            <person name="Rezende De Castro R."/>
            <person name="Schneider M.P."/>
            <person name="Vasconcelos V."/>
            <person name="Leao P.N."/>
        </authorList>
    </citation>
    <scope>NUCLEOTIDE SEQUENCE [LARGE SCALE GENOMIC DNA]</scope>
    <source>
        <strain evidence="4 5">LEGE 00031</strain>
    </source>
</reference>
<evidence type="ECO:0000259" key="2">
    <source>
        <dbReference type="PROSITE" id="PS50112"/>
    </source>
</evidence>
<feature type="domain" description="PAC" evidence="3">
    <location>
        <begin position="78"/>
        <end position="130"/>
    </location>
</feature>
<organism evidence="4 5">
    <name type="scientific">Synechocystis salina LEGE 00031</name>
    <dbReference type="NCBI Taxonomy" id="1828736"/>
    <lineage>
        <taxon>Bacteria</taxon>
        <taxon>Bacillati</taxon>
        <taxon>Cyanobacteriota</taxon>
        <taxon>Cyanophyceae</taxon>
        <taxon>Synechococcales</taxon>
        <taxon>Merismopediaceae</taxon>
        <taxon>Synechocystis</taxon>
    </lineage>
</organism>
<dbReference type="SMART" id="SM00086">
    <property type="entry name" value="PAC"/>
    <property type="match status" value="1"/>
</dbReference>
<evidence type="ECO:0000313" key="5">
    <source>
        <dbReference type="Proteomes" id="UP000658720"/>
    </source>
</evidence>
<protein>
    <submittedName>
        <fullName evidence="4">PAS domain-containing protein</fullName>
    </submittedName>
</protein>
<keyword evidence="5" id="KW-1185">Reference proteome</keyword>
<dbReference type="Gene3D" id="3.30.450.20">
    <property type="entry name" value="PAS domain"/>
    <property type="match status" value="1"/>
</dbReference>
<evidence type="ECO:0000256" key="1">
    <source>
        <dbReference type="SAM" id="Coils"/>
    </source>
</evidence>
<dbReference type="InterPro" id="IPR035965">
    <property type="entry name" value="PAS-like_dom_sf"/>
</dbReference>
<sequence>MEFKTFFDAFPLGIFVVNAKGRPVYANLAAINLLGKGLWPEAAIDQLNDIYQAYQTGTNQLYPLTEQPLLKALQGETYQVDDMEIHQGGQIIPLEVTGTPIFDHQGTLQYAMAVLRDLRDRQRRNEQQIALQQDLLRRNQGLVQENATLKRKLAMLEAQLEAQLNPIQSEA</sequence>
<keyword evidence="1" id="KW-0175">Coiled coil</keyword>
<dbReference type="InterPro" id="IPR000700">
    <property type="entry name" value="PAS-assoc_C"/>
</dbReference>
<dbReference type="InterPro" id="IPR001610">
    <property type="entry name" value="PAC"/>
</dbReference>
<evidence type="ECO:0000313" key="4">
    <source>
        <dbReference type="EMBL" id="MBE9253373.1"/>
    </source>
</evidence>
<name>A0ABR9VSC1_9SYNC</name>